<name>A0A7X9IJC6_9DELT</name>
<reference evidence="2 3" key="1">
    <citation type="journal article" date="2020" name="Biotechnol. Biofuels">
        <title>New insights from the biogas microbiome by comprehensive genome-resolved metagenomics of nearly 1600 species originating from multiple anaerobic digesters.</title>
        <authorList>
            <person name="Campanaro S."/>
            <person name="Treu L."/>
            <person name="Rodriguez-R L.M."/>
            <person name="Kovalovszki A."/>
            <person name="Ziels R.M."/>
            <person name="Maus I."/>
            <person name="Zhu X."/>
            <person name="Kougias P.G."/>
            <person name="Basile A."/>
            <person name="Luo G."/>
            <person name="Schluter A."/>
            <person name="Konstantinidis K.T."/>
            <person name="Angelidaki I."/>
        </authorList>
    </citation>
    <scope>NUCLEOTIDE SEQUENCE [LARGE SCALE GENOMIC DNA]</scope>
    <source>
        <strain evidence="2">AS27yjCOA_65</strain>
    </source>
</reference>
<accession>A0A7X9IJC6</accession>
<feature type="region of interest" description="Disordered" evidence="1">
    <location>
        <begin position="88"/>
        <end position="130"/>
    </location>
</feature>
<feature type="compositionally biased region" description="Basic residues" evidence="1">
    <location>
        <begin position="119"/>
        <end position="130"/>
    </location>
</feature>
<evidence type="ECO:0000313" key="3">
    <source>
        <dbReference type="Proteomes" id="UP000524246"/>
    </source>
</evidence>
<organism evidence="2 3">
    <name type="scientific">SAR324 cluster bacterium</name>
    <dbReference type="NCBI Taxonomy" id="2024889"/>
    <lineage>
        <taxon>Bacteria</taxon>
        <taxon>Deltaproteobacteria</taxon>
        <taxon>SAR324 cluster</taxon>
    </lineage>
</organism>
<dbReference type="AlphaFoldDB" id="A0A7X9IJC6"/>
<comment type="caution">
    <text evidence="2">The sequence shown here is derived from an EMBL/GenBank/DDBJ whole genome shotgun (WGS) entry which is preliminary data.</text>
</comment>
<proteinExistence type="predicted"/>
<dbReference type="EMBL" id="JAAZON010000324">
    <property type="protein sequence ID" value="NMC62968.1"/>
    <property type="molecule type" value="Genomic_DNA"/>
</dbReference>
<dbReference type="Proteomes" id="UP000524246">
    <property type="component" value="Unassembled WGS sequence"/>
</dbReference>
<sequence>MTTIRARIDTELTRRVGTWFTVREIQKKLRVNPATLKPLIMKYAREKVLKRRRVTGTSRSVEFTPNANNQKAFQKLVVCKTPYRDITSVRSASKKTGVKKSPSRRSKTTSWSTQTSRSSRAKRGSSRKRG</sequence>
<protein>
    <submittedName>
        <fullName evidence="2">Uncharacterized protein</fullName>
    </submittedName>
</protein>
<evidence type="ECO:0000313" key="2">
    <source>
        <dbReference type="EMBL" id="NMC62968.1"/>
    </source>
</evidence>
<gene>
    <name evidence="2" type="ORF">GYA55_07340</name>
</gene>
<feature type="compositionally biased region" description="Basic residues" evidence="1">
    <location>
        <begin position="92"/>
        <end position="107"/>
    </location>
</feature>
<feature type="compositionally biased region" description="Low complexity" evidence="1">
    <location>
        <begin position="108"/>
        <end position="118"/>
    </location>
</feature>
<evidence type="ECO:0000256" key="1">
    <source>
        <dbReference type="SAM" id="MobiDB-lite"/>
    </source>
</evidence>